<keyword evidence="3" id="KW-1185">Reference proteome</keyword>
<feature type="domain" description="GCVT N-terminal" evidence="1">
    <location>
        <begin position="5"/>
        <end position="101"/>
    </location>
</feature>
<proteinExistence type="predicted"/>
<comment type="caution">
    <text evidence="2">The sequence shown here is derived from an EMBL/GenBank/DDBJ whole genome shotgun (WGS) entry which is preliminary data.</text>
</comment>
<accession>A0ABQ5YMW6</accession>
<protein>
    <recommendedName>
        <fullName evidence="1">GCVT N-terminal domain-containing protein</fullName>
    </recommendedName>
</protein>
<dbReference type="EMBL" id="BSOJ01000009">
    <property type="protein sequence ID" value="GLR25923.1"/>
    <property type="molecule type" value="Genomic_DNA"/>
</dbReference>
<dbReference type="NCBIfam" id="TIGR03317">
    <property type="entry name" value="ygfZ_signature"/>
    <property type="match status" value="1"/>
</dbReference>
<dbReference type="PANTHER" id="PTHR22602">
    <property type="entry name" value="TRANSFERASE CAF17, MITOCHONDRIAL-RELATED"/>
    <property type="match status" value="1"/>
</dbReference>
<name>A0ABQ5YMW6_9BURK</name>
<evidence type="ECO:0000313" key="3">
    <source>
        <dbReference type="Proteomes" id="UP001156664"/>
    </source>
</evidence>
<evidence type="ECO:0000313" key="2">
    <source>
        <dbReference type="EMBL" id="GLR25923.1"/>
    </source>
</evidence>
<dbReference type="RefSeq" id="WP_284280361.1">
    <property type="nucleotide sequence ID" value="NZ_BSOJ01000009.1"/>
</dbReference>
<dbReference type="Gene3D" id="2.40.30.160">
    <property type="match status" value="1"/>
</dbReference>
<gene>
    <name evidence="2" type="ORF">GCM10007875_10110</name>
</gene>
<organism evidence="2 3">
    <name type="scientific">Limnobacter litoralis</name>
    <dbReference type="NCBI Taxonomy" id="481366"/>
    <lineage>
        <taxon>Bacteria</taxon>
        <taxon>Pseudomonadati</taxon>
        <taxon>Pseudomonadota</taxon>
        <taxon>Betaproteobacteria</taxon>
        <taxon>Burkholderiales</taxon>
        <taxon>Burkholderiaceae</taxon>
        <taxon>Limnobacter</taxon>
    </lineage>
</organism>
<dbReference type="PANTHER" id="PTHR22602:SF0">
    <property type="entry name" value="TRANSFERASE CAF17, MITOCHONDRIAL-RELATED"/>
    <property type="match status" value="1"/>
</dbReference>
<dbReference type="InterPro" id="IPR006222">
    <property type="entry name" value="GCVT_N"/>
</dbReference>
<reference evidence="3" key="1">
    <citation type="journal article" date="2019" name="Int. J. Syst. Evol. Microbiol.">
        <title>The Global Catalogue of Microorganisms (GCM) 10K type strain sequencing project: providing services to taxonomists for standard genome sequencing and annotation.</title>
        <authorList>
            <consortium name="The Broad Institute Genomics Platform"/>
            <consortium name="The Broad Institute Genome Sequencing Center for Infectious Disease"/>
            <person name="Wu L."/>
            <person name="Ma J."/>
        </authorList>
    </citation>
    <scope>NUCLEOTIDE SEQUENCE [LARGE SCALE GENOMIC DNA]</scope>
    <source>
        <strain evidence="3">NBRC 105857</strain>
    </source>
</reference>
<evidence type="ECO:0000259" key="1">
    <source>
        <dbReference type="Pfam" id="PF01571"/>
    </source>
</evidence>
<dbReference type="InterPro" id="IPR017703">
    <property type="entry name" value="YgfZ/GCV_T_CS"/>
</dbReference>
<sequence>MNIATVNLTHMGLVRVTGADSTAFLQAQMTQAIASLSPNKVTLAGYCTAKGRQLASFIVIRHEDAYLMLTHRGLIEPLIKRLRMFVLRSKVVLENVSNQYQINFLQARPGDAMTKSVLDDGSLHISLRALPGQSDPCALQLNPQAESPDAHSADGHGTLADNAFSVALIKLGIPMVTPSTWEEFVPQQINFDLIGGVSFDKGCYPGQEVVARSHYLGKSKKRSVIGLIEVDAPVAEKSDIWLEGKDNEPVGQVVNAAMDGGQCLVLFECPVDIALQSESKLSVDSNGQKIPLQRIQLPPYDIQAKGNQYA</sequence>
<dbReference type="Proteomes" id="UP001156664">
    <property type="component" value="Unassembled WGS sequence"/>
</dbReference>
<dbReference type="SUPFAM" id="SSF103025">
    <property type="entry name" value="Folate-binding domain"/>
    <property type="match status" value="1"/>
</dbReference>
<dbReference type="Gene3D" id="3.30.70.1400">
    <property type="entry name" value="Aminomethyltransferase beta-barrel domains"/>
    <property type="match status" value="1"/>
</dbReference>
<dbReference type="PIRSF" id="PIRSF006487">
    <property type="entry name" value="GcvT"/>
    <property type="match status" value="1"/>
</dbReference>
<dbReference type="Pfam" id="PF01571">
    <property type="entry name" value="GCV_T"/>
    <property type="match status" value="1"/>
</dbReference>
<dbReference type="InterPro" id="IPR045179">
    <property type="entry name" value="YgfZ/GcvT"/>
</dbReference>